<evidence type="ECO:0000313" key="2">
    <source>
        <dbReference type="Proteomes" id="UP001610334"/>
    </source>
</evidence>
<dbReference type="InterPro" id="IPR036928">
    <property type="entry name" value="AS_sf"/>
</dbReference>
<dbReference type="Gene3D" id="3.90.1300.10">
    <property type="entry name" value="Amidase signature (AS) domain"/>
    <property type="match status" value="1"/>
</dbReference>
<name>A0ABR4GSI5_9EURO</name>
<protein>
    <submittedName>
        <fullName evidence="1">Uncharacterized protein</fullName>
    </submittedName>
</protein>
<dbReference type="EMBL" id="JBFXLT010000214">
    <property type="protein sequence ID" value="KAL2802039.1"/>
    <property type="molecule type" value="Genomic_DNA"/>
</dbReference>
<gene>
    <name evidence="1" type="ORF">BJX63DRAFT_438252</name>
</gene>
<sequence length="55" mass="6494">MSDFDQRNWDKYTPELYKDGPVCLQVLGQRFTEEKVLGILRTIDMALGRDEYHMA</sequence>
<reference evidence="1 2" key="1">
    <citation type="submission" date="2024-07" db="EMBL/GenBank/DDBJ databases">
        <title>Section-level genome sequencing and comparative genomics of Aspergillus sections Usti and Cavernicolus.</title>
        <authorList>
            <consortium name="Lawrence Berkeley National Laboratory"/>
            <person name="Nybo J.L."/>
            <person name="Vesth T.C."/>
            <person name="Theobald S."/>
            <person name="Frisvad J.C."/>
            <person name="Larsen T.O."/>
            <person name="Kjaerboelling I."/>
            <person name="Rothschild-Mancinelli K."/>
            <person name="Lyhne E.K."/>
            <person name="Kogle M.E."/>
            <person name="Barry K."/>
            <person name="Clum A."/>
            <person name="Na H."/>
            <person name="Ledsgaard L."/>
            <person name="Lin J."/>
            <person name="Lipzen A."/>
            <person name="Kuo A."/>
            <person name="Riley R."/>
            <person name="Mondo S."/>
            <person name="Labutti K."/>
            <person name="Haridas S."/>
            <person name="Pangalinan J."/>
            <person name="Salamov A.A."/>
            <person name="Simmons B.A."/>
            <person name="Magnuson J.K."/>
            <person name="Chen J."/>
            <person name="Drula E."/>
            <person name="Henrissat B."/>
            <person name="Wiebenga A."/>
            <person name="Lubbers R.J."/>
            <person name="Gomes A.C."/>
            <person name="Makela M.R."/>
            <person name="Stajich J."/>
            <person name="Grigoriev I.V."/>
            <person name="Mortensen U.H."/>
            <person name="De Vries R.P."/>
            <person name="Baker S.E."/>
            <person name="Andersen M.R."/>
        </authorList>
    </citation>
    <scope>NUCLEOTIDE SEQUENCE [LARGE SCALE GENOMIC DNA]</scope>
    <source>
        <strain evidence="1 2">CBS 588.65</strain>
    </source>
</reference>
<organism evidence="1 2">
    <name type="scientific">Aspergillus granulosus</name>
    <dbReference type="NCBI Taxonomy" id="176169"/>
    <lineage>
        <taxon>Eukaryota</taxon>
        <taxon>Fungi</taxon>
        <taxon>Dikarya</taxon>
        <taxon>Ascomycota</taxon>
        <taxon>Pezizomycotina</taxon>
        <taxon>Eurotiomycetes</taxon>
        <taxon>Eurotiomycetidae</taxon>
        <taxon>Eurotiales</taxon>
        <taxon>Aspergillaceae</taxon>
        <taxon>Aspergillus</taxon>
        <taxon>Aspergillus subgen. Nidulantes</taxon>
    </lineage>
</organism>
<dbReference type="Proteomes" id="UP001610334">
    <property type="component" value="Unassembled WGS sequence"/>
</dbReference>
<keyword evidence="2" id="KW-1185">Reference proteome</keyword>
<comment type="caution">
    <text evidence="1">The sequence shown here is derived from an EMBL/GenBank/DDBJ whole genome shotgun (WGS) entry which is preliminary data.</text>
</comment>
<evidence type="ECO:0000313" key="1">
    <source>
        <dbReference type="EMBL" id="KAL2802039.1"/>
    </source>
</evidence>
<accession>A0ABR4GSI5</accession>
<proteinExistence type="predicted"/>